<dbReference type="SUPFAM" id="SSF46689">
    <property type="entry name" value="Homeodomain-like"/>
    <property type="match status" value="2"/>
</dbReference>
<dbReference type="InterPro" id="IPR001623">
    <property type="entry name" value="DnaJ_domain"/>
</dbReference>
<dbReference type="InterPro" id="IPR001005">
    <property type="entry name" value="SANT/Myb"/>
</dbReference>
<feature type="compositionally biased region" description="Polar residues" evidence="6">
    <location>
        <begin position="439"/>
        <end position="466"/>
    </location>
</feature>
<dbReference type="PANTHER" id="PTHR44653">
    <property type="entry name" value="DNAJ HOMOLOG SUBFAMILY C MEMBER 1"/>
    <property type="match status" value="1"/>
</dbReference>
<organism evidence="11 12">
    <name type="scientific">Mizuhopecten yessoensis</name>
    <name type="common">Japanese scallop</name>
    <name type="synonym">Patinopecten yessoensis</name>
    <dbReference type="NCBI Taxonomy" id="6573"/>
    <lineage>
        <taxon>Eukaryota</taxon>
        <taxon>Metazoa</taxon>
        <taxon>Spiralia</taxon>
        <taxon>Lophotrochozoa</taxon>
        <taxon>Mollusca</taxon>
        <taxon>Bivalvia</taxon>
        <taxon>Autobranchia</taxon>
        <taxon>Pteriomorphia</taxon>
        <taxon>Pectinida</taxon>
        <taxon>Pectinoidea</taxon>
        <taxon>Pectinidae</taxon>
        <taxon>Mizuhopecten</taxon>
    </lineage>
</organism>
<reference evidence="11 12" key="1">
    <citation type="journal article" date="2017" name="Nat. Ecol. Evol.">
        <title>Scallop genome provides insights into evolution of bilaterian karyotype and development.</title>
        <authorList>
            <person name="Wang S."/>
            <person name="Zhang J."/>
            <person name="Jiao W."/>
            <person name="Li J."/>
            <person name="Xun X."/>
            <person name="Sun Y."/>
            <person name="Guo X."/>
            <person name="Huan P."/>
            <person name="Dong B."/>
            <person name="Zhang L."/>
            <person name="Hu X."/>
            <person name="Sun X."/>
            <person name="Wang J."/>
            <person name="Zhao C."/>
            <person name="Wang Y."/>
            <person name="Wang D."/>
            <person name="Huang X."/>
            <person name="Wang R."/>
            <person name="Lv J."/>
            <person name="Li Y."/>
            <person name="Zhang Z."/>
            <person name="Liu B."/>
            <person name="Lu W."/>
            <person name="Hui Y."/>
            <person name="Liang J."/>
            <person name="Zhou Z."/>
            <person name="Hou R."/>
            <person name="Li X."/>
            <person name="Liu Y."/>
            <person name="Li H."/>
            <person name="Ning X."/>
            <person name="Lin Y."/>
            <person name="Zhao L."/>
            <person name="Xing Q."/>
            <person name="Dou J."/>
            <person name="Li Y."/>
            <person name="Mao J."/>
            <person name="Guo H."/>
            <person name="Dou H."/>
            <person name="Li T."/>
            <person name="Mu C."/>
            <person name="Jiang W."/>
            <person name="Fu Q."/>
            <person name="Fu X."/>
            <person name="Miao Y."/>
            <person name="Liu J."/>
            <person name="Yu Q."/>
            <person name="Li R."/>
            <person name="Liao H."/>
            <person name="Li X."/>
            <person name="Kong Y."/>
            <person name="Jiang Z."/>
            <person name="Chourrout D."/>
            <person name="Li R."/>
            <person name="Bao Z."/>
        </authorList>
    </citation>
    <scope>NUCLEOTIDE SEQUENCE [LARGE SCALE GENOMIC DNA]</scope>
    <source>
        <strain evidence="11 12">PY_sf001</strain>
    </source>
</reference>
<dbReference type="PROSITE" id="PS50090">
    <property type="entry name" value="MYB_LIKE"/>
    <property type="match status" value="1"/>
</dbReference>
<evidence type="ECO:0000256" key="7">
    <source>
        <dbReference type="SAM" id="Phobius"/>
    </source>
</evidence>
<feature type="compositionally biased region" description="Acidic residues" evidence="6">
    <location>
        <begin position="240"/>
        <end position="251"/>
    </location>
</feature>
<accession>A0A210R064</accession>
<dbReference type="GO" id="GO:0012505">
    <property type="term" value="C:endomembrane system"/>
    <property type="evidence" value="ECO:0007669"/>
    <property type="project" value="UniProtKB-SubCell"/>
</dbReference>
<dbReference type="Proteomes" id="UP000242188">
    <property type="component" value="Unassembled WGS sequence"/>
</dbReference>
<keyword evidence="4 7" id="KW-0472">Membrane</keyword>
<dbReference type="InterPro" id="IPR052606">
    <property type="entry name" value="DnaJ_domain_protein"/>
</dbReference>
<evidence type="ECO:0000256" key="5">
    <source>
        <dbReference type="ARBA" id="ARBA00037847"/>
    </source>
</evidence>
<evidence type="ECO:0000259" key="9">
    <source>
        <dbReference type="PROSITE" id="PS50076"/>
    </source>
</evidence>
<evidence type="ECO:0000256" key="1">
    <source>
        <dbReference type="ARBA" id="ARBA00022692"/>
    </source>
</evidence>
<evidence type="ECO:0000256" key="2">
    <source>
        <dbReference type="ARBA" id="ARBA00022729"/>
    </source>
</evidence>
<dbReference type="STRING" id="6573.A0A210R064"/>
<dbReference type="SUPFAM" id="SSF46565">
    <property type="entry name" value="Chaperone J-domain"/>
    <property type="match status" value="1"/>
</dbReference>
<keyword evidence="3 7" id="KW-1133">Transmembrane helix</keyword>
<evidence type="ECO:0000259" key="10">
    <source>
        <dbReference type="PROSITE" id="PS50090"/>
    </source>
</evidence>
<evidence type="ECO:0000256" key="8">
    <source>
        <dbReference type="SAM" id="SignalP"/>
    </source>
</evidence>
<dbReference type="Pfam" id="PF00226">
    <property type="entry name" value="DnaJ"/>
    <property type="match status" value="1"/>
</dbReference>
<feature type="compositionally biased region" description="Polar residues" evidence="6">
    <location>
        <begin position="384"/>
        <end position="394"/>
    </location>
</feature>
<feature type="domain" description="J" evidence="9">
    <location>
        <begin position="40"/>
        <end position="104"/>
    </location>
</feature>
<feature type="region of interest" description="Disordered" evidence="6">
    <location>
        <begin position="233"/>
        <end position="258"/>
    </location>
</feature>
<dbReference type="Gene3D" id="1.10.10.60">
    <property type="entry name" value="Homeodomain-like"/>
    <property type="match status" value="2"/>
</dbReference>
<dbReference type="AlphaFoldDB" id="A0A210R064"/>
<protein>
    <submittedName>
        <fullName evidence="11">DnaJ-like subfamily C member 1</fullName>
    </submittedName>
</protein>
<feature type="chain" id="PRO_5012645690" evidence="8">
    <location>
        <begin position="23"/>
        <end position="527"/>
    </location>
</feature>
<keyword evidence="2 8" id="KW-0732">Signal</keyword>
<evidence type="ECO:0000256" key="3">
    <source>
        <dbReference type="ARBA" id="ARBA00022989"/>
    </source>
</evidence>
<evidence type="ECO:0000256" key="6">
    <source>
        <dbReference type="SAM" id="MobiDB-lite"/>
    </source>
</evidence>
<name>A0A210R064_MIZYE</name>
<dbReference type="InterPro" id="IPR009057">
    <property type="entry name" value="Homeodomain-like_sf"/>
</dbReference>
<dbReference type="Pfam" id="PF23082">
    <property type="entry name" value="Myb_DNA-binding_2"/>
    <property type="match status" value="2"/>
</dbReference>
<feature type="domain" description="Myb-like" evidence="10">
    <location>
        <begin position="463"/>
        <end position="510"/>
    </location>
</feature>
<feature type="region of interest" description="Disordered" evidence="6">
    <location>
        <begin position="383"/>
        <end position="466"/>
    </location>
</feature>
<gene>
    <name evidence="11" type="ORF">KP79_PYT19761</name>
</gene>
<comment type="caution">
    <text evidence="11">The sequence shown here is derived from an EMBL/GenBank/DDBJ whole genome shotgun (WGS) entry which is preliminary data.</text>
</comment>
<keyword evidence="12" id="KW-1185">Reference proteome</keyword>
<dbReference type="PROSITE" id="PS00636">
    <property type="entry name" value="DNAJ_1"/>
    <property type="match status" value="1"/>
</dbReference>
<sequence length="527" mass="60690">MAPTGGLLTWILFALNIGVSVCWDNDDLELFDLVEEVNQNFYEVLGVEKDCSSNDVRRAYRRLSLQLHPDKNKEENAETKFRQMVAVYETLKDEDKRKRYELVLENGLPDWRQPVYYYRRVRKLGMLELLAFMCIILTFGQYLVLWSIFLEKKFSMEEDHESRRKKFEKKLRKNKLELEDQYDELQEEMDSLPRPKVSDLWPIRLTMWTVNFTINLPTTVRETAAALSEWKQQRNTVVKDEEDEDEEEEEDAARKAKKKARPEFVDIVPVLCTDAAPVVYTEMLQSSGADEANTDSVRGGEWTDEDLAQLSKAMSKYPGGSVNRWEKVAGVVNRTVPEVIAKSKTLKTTYVNKLDASLQSGGLKGGKKTQLITEAMISHKSDYEGTTTENTNGDIKSGDVRRRHKPKPKKIAERTLLAAVESQSENKPGEVTKPKIVQPNKQTDSDTISENSVTSKSTGDGDNWNKNQQTILEWNLRQYPKGTDQRWEKIAEKIIGKTKEDCMIRYKYLADLVKKKKELSQKQSDNS</sequence>
<feature type="signal peptide" evidence="8">
    <location>
        <begin position="1"/>
        <end position="22"/>
    </location>
</feature>
<dbReference type="InterPro" id="IPR036869">
    <property type="entry name" value="J_dom_sf"/>
</dbReference>
<dbReference type="SMART" id="SM00717">
    <property type="entry name" value="SANT"/>
    <property type="match status" value="2"/>
</dbReference>
<dbReference type="Gene3D" id="1.10.287.110">
    <property type="entry name" value="DnaJ domain"/>
    <property type="match status" value="1"/>
</dbReference>
<dbReference type="InterPro" id="IPR018253">
    <property type="entry name" value="DnaJ_domain_CS"/>
</dbReference>
<comment type="subcellular location">
    <subcellularLocation>
        <location evidence="5">Endomembrane system</location>
        <topology evidence="5">Single-pass membrane protein</topology>
    </subcellularLocation>
</comment>
<dbReference type="PROSITE" id="PS50076">
    <property type="entry name" value="DNAJ_2"/>
    <property type="match status" value="1"/>
</dbReference>
<evidence type="ECO:0000313" key="11">
    <source>
        <dbReference type="EMBL" id="OWF54295.1"/>
    </source>
</evidence>
<dbReference type="CDD" id="cd00167">
    <property type="entry name" value="SANT"/>
    <property type="match status" value="1"/>
</dbReference>
<keyword evidence="1 7" id="KW-0812">Transmembrane</keyword>
<evidence type="ECO:0000256" key="4">
    <source>
        <dbReference type="ARBA" id="ARBA00023136"/>
    </source>
</evidence>
<dbReference type="EMBL" id="NEDP02001107">
    <property type="protein sequence ID" value="OWF54295.1"/>
    <property type="molecule type" value="Genomic_DNA"/>
</dbReference>
<proteinExistence type="predicted"/>
<dbReference type="CDD" id="cd06257">
    <property type="entry name" value="DnaJ"/>
    <property type="match status" value="1"/>
</dbReference>
<feature type="transmembrane region" description="Helical" evidence="7">
    <location>
        <begin position="129"/>
        <end position="150"/>
    </location>
</feature>
<dbReference type="PRINTS" id="PR00625">
    <property type="entry name" value="JDOMAIN"/>
</dbReference>
<dbReference type="OrthoDB" id="10250354at2759"/>
<dbReference type="PANTHER" id="PTHR44653:SF2">
    <property type="entry name" value="DNAJ HOMOLOG SUBFAMILY C MEMBER 1"/>
    <property type="match status" value="1"/>
</dbReference>
<dbReference type="SMART" id="SM00271">
    <property type="entry name" value="DnaJ"/>
    <property type="match status" value="1"/>
</dbReference>
<evidence type="ECO:0000313" key="12">
    <source>
        <dbReference type="Proteomes" id="UP000242188"/>
    </source>
</evidence>